<dbReference type="InterPro" id="IPR029058">
    <property type="entry name" value="AB_hydrolase_fold"/>
</dbReference>
<dbReference type="InterPro" id="IPR000073">
    <property type="entry name" value="AB_hydrolase_1"/>
</dbReference>
<organism evidence="2">
    <name type="scientific">freshwater metagenome</name>
    <dbReference type="NCBI Taxonomy" id="449393"/>
    <lineage>
        <taxon>unclassified sequences</taxon>
        <taxon>metagenomes</taxon>
        <taxon>ecological metagenomes</taxon>
    </lineage>
</organism>
<name>A0A6J6K1K8_9ZZZZ</name>
<dbReference type="AlphaFoldDB" id="A0A6J6K1K8"/>
<dbReference type="PANTHER" id="PTHR42103:SF2">
    <property type="entry name" value="AB HYDROLASE-1 DOMAIN-CONTAINING PROTEIN"/>
    <property type="match status" value="1"/>
</dbReference>
<proteinExistence type="predicted"/>
<evidence type="ECO:0000259" key="1">
    <source>
        <dbReference type="Pfam" id="PF00561"/>
    </source>
</evidence>
<dbReference type="Pfam" id="PF00561">
    <property type="entry name" value="Abhydrolase_1"/>
    <property type="match status" value="1"/>
</dbReference>
<dbReference type="SUPFAM" id="SSF53474">
    <property type="entry name" value="alpha/beta-Hydrolases"/>
    <property type="match status" value="1"/>
</dbReference>
<reference evidence="2" key="1">
    <citation type="submission" date="2020-05" db="EMBL/GenBank/DDBJ databases">
        <authorList>
            <person name="Chiriac C."/>
            <person name="Salcher M."/>
            <person name="Ghai R."/>
            <person name="Kavagutti S V."/>
        </authorList>
    </citation>
    <scope>NUCLEOTIDE SEQUENCE</scope>
</reference>
<sequence>MKMRVGPGSIYPSVRTPFHVTTNDGVVLVGEVAAPLQKSKGAVLCLHPLPTAGGMMDSHIYKKAANRLPAMADLTVVRFNTRGTSSEAGASTGEFDNGKAEHYDVEAMLNYCFDVLKLENLWVVGWSFGTDLALQHAKDPRHKGLILLSPPLRTTTDEQLRYWNSDQRPVIALVPELDDYLKPDQARTRFSIVPTIKIIAVDEAKHLWLGEPSVHRVLSEITSIVTGVNQKLPLEF</sequence>
<gene>
    <name evidence="2" type="ORF">UFOPK2157_00708</name>
    <name evidence="3" type="ORF">UFOPK2228_00939</name>
</gene>
<accession>A0A6J6K1K8</accession>
<feature type="domain" description="AB hydrolase-1" evidence="1">
    <location>
        <begin position="42"/>
        <end position="165"/>
    </location>
</feature>
<evidence type="ECO:0000313" key="3">
    <source>
        <dbReference type="EMBL" id="CAB4656952.1"/>
    </source>
</evidence>
<dbReference type="PANTHER" id="PTHR42103">
    <property type="entry name" value="ALPHA/BETA-HYDROLASES SUPERFAMILY PROTEIN"/>
    <property type="match status" value="1"/>
</dbReference>
<dbReference type="EMBL" id="CAEZVW010000023">
    <property type="protein sequence ID" value="CAB4641769.1"/>
    <property type="molecule type" value="Genomic_DNA"/>
</dbReference>
<protein>
    <submittedName>
        <fullName evidence="2">Unannotated protein</fullName>
    </submittedName>
</protein>
<dbReference type="EMBL" id="CAEZWF010000034">
    <property type="protein sequence ID" value="CAB4656952.1"/>
    <property type="molecule type" value="Genomic_DNA"/>
</dbReference>
<evidence type="ECO:0000313" key="2">
    <source>
        <dbReference type="EMBL" id="CAB4641769.1"/>
    </source>
</evidence>
<dbReference type="Gene3D" id="3.40.50.1820">
    <property type="entry name" value="alpha/beta hydrolase"/>
    <property type="match status" value="1"/>
</dbReference>